<evidence type="ECO:0000313" key="4">
    <source>
        <dbReference type="EMBL" id="KAJ1366056.1"/>
    </source>
</evidence>
<dbReference type="SMART" id="SM00173">
    <property type="entry name" value="RAS"/>
    <property type="match status" value="1"/>
</dbReference>
<dbReference type="GO" id="GO:0007165">
    <property type="term" value="P:signal transduction"/>
    <property type="evidence" value="ECO:0007669"/>
    <property type="project" value="InterPro"/>
</dbReference>
<reference evidence="4" key="1">
    <citation type="submission" date="2021-06" db="EMBL/GenBank/DDBJ databases">
        <title>Parelaphostrongylus tenuis whole genome reference sequence.</title>
        <authorList>
            <person name="Garwood T.J."/>
            <person name="Larsen P.A."/>
            <person name="Fountain-Jones N.M."/>
            <person name="Garbe J.R."/>
            <person name="Macchietto M.G."/>
            <person name="Kania S.A."/>
            <person name="Gerhold R.W."/>
            <person name="Richards J.E."/>
            <person name="Wolf T.M."/>
        </authorList>
    </citation>
    <scope>NUCLEOTIDE SEQUENCE</scope>
    <source>
        <strain evidence="4">MNPRO001-30</strain>
        <tissue evidence="4">Meninges</tissue>
    </source>
</reference>
<dbReference type="InterPro" id="IPR020849">
    <property type="entry name" value="Small_GTPase_Ras-type"/>
</dbReference>
<proteinExistence type="predicted"/>
<dbReference type="GO" id="GO:0005525">
    <property type="term" value="F:GTP binding"/>
    <property type="evidence" value="ECO:0007669"/>
    <property type="project" value="UniProtKB-KW"/>
</dbReference>
<comment type="caution">
    <text evidence="4">The sequence shown here is derived from an EMBL/GenBank/DDBJ whole genome shotgun (WGS) entry which is preliminary data.</text>
</comment>
<feature type="region of interest" description="Disordered" evidence="3">
    <location>
        <begin position="15"/>
        <end position="54"/>
    </location>
</feature>
<keyword evidence="2" id="KW-0342">GTP-binding</keyword>
<dbReference type="Proteomes" id="UP001196413">
    <property type="component" value="Unassembled WGS sequence"/>
</dbReference>
<feature type="region of interest" description="Disordered" evidence="3">
    <location>
        <begin position="71"/>
        <end position="91"/>
    </location>
</feature>
<dbReference type="SMART" id="SM00175">
    <property type="entry name" value="RAB"/>
    <property type="match status" value="1"/>
</dbReference>
<dbReference type="Pfam" id="PF00071">
    <property type="entry name" value="Ras"/>
    <property type="match status" value="1"/>
</dbReference>
<dbReference type="InterPro" id="IPR027417">
    <property type="entry name" value="P-loop_NTPase"/>
</dbReference>
<dbReference type="SUPFAM" id="SSF52540">
    <property type="entry name" value="P-loop containing nucleoside triphosphate hydrolases"/>
    <property type="match status" value="1"/>
</dbReference>
<dbReference type="EMBL" id="JAHQIW010005454">
    <property type="protein sequence ID" value="KAJ1366056.1"/>
    <property type="molecule type" value="Genomic_DNA"/>
</dbReference>
<dbReference type="PROSITE" id="PS51421">
    <property type="entry name" value="RAS"/>
    <property type="match status" value="1"/>
</dbReference>
<evidence type="ECO:0000256" key="2">
    <source>
        <dbReference type="ARBA" id="ARBA00023134"/>
    </source>
</evidence>
<evidence type="ECO:0000313" key="5">
    <source>
        <dbReference type="Proteomes" id="UP001196413"/>
    </source>
</evidence>
<evidence type="ECO:0000256" key="1">
    <source>
        <dbReference type="ARBA" id="ARBA00022741"/>
    </source>
</evidence>
<accession>A0AAD5QY94</accession>
<organism evidence="4 5">
    <name type="scientific">Parelaphostrongylus tenuis</name>
    <name type="common">Meningeal worm</name>
    <dbReference type="NCBI Taxonomy" id="148309"/>
    <lineage>
        <taxon>Eukaryota</taxon>
        <taxon>Metazoa</taxon>
        <taxon>Ecdysozoa</taxon>
        <taxon>Nematoda</taxon>
        <taxon>Chromadorea</taxon>
        <taxon>Rhabditida</taxon>
        <taxon>Rhabditina</taxon>
        <taxon>Rhabditomorpha</taxon>
        <taxon>Strongyloidea</taxon>
        <taxon>Metastrongylidae</taxon>
        <taxon>Parelaphostrongylus</taxon>
    </lineage>
</organism>
<sequence length="294" mass="33408">MDKVGYNHLYKATTAGSDLESEQRWRTKSKKSGGLRQGDTRPTRTSARLDTERHPAEVAGATSLATSLVHDRPSIAQRSSNRSQCKPSSDQITHEEHLIALKNSSILSHVKPLIVSFGRNFHLIMRKLNEISQEYERVQTRCVRVRWSRKECPVDSSALYREAQKKSHGVLKLHTVQFVQGQFVSSYDATIEDSYRKHVVIDGEDYRLEILDTAGTEQFSGLRDLYIRNGQGFILVYSVNDQNSLEELHEIRDMIVRIKKDSNVSGTLHVIWISLMPIEAPMLVIDYSLVAVIS</sequence>
<feature type="compositionally biased region" description="Basic and acidic residues" evidence="3">
    <location>
        <begin position="38"/>
        <end position="54"/>
    </location>
</feature>
<name>A0AAD5QY94_PARTN</name>
<evidence type="ECO:0000256" key="3">
    <source>
        <dbReference type="SAM" id="MobiDB-lite"/>
    </source>
</evidence>
<feature type="compositionally biased region" description="Polar residues" evidence="3">
    <location>
        <begin position="76"/>
        <end position="91"/>
    </location>
</feature>
<dbReference type="AlphaFoldDB" id="A0AAD5QY94"/>
<dbReference type="PROSITE" id="PS51419">
    <property type="entry name" value="RAB"/>
    <property type="match status" value="1"/>
</dbReference>
<dbReference type="Gene3D" id="3.40.50.300">
    <property type="entry name" value="P-loop containing nucleotide triphosphate hydrolases"/>
    <property type="match status" value="1"/>
</dbReference>
<gene>
    <name evidence="4" type="primary">RAP1B</name>
    <name evidence="4" type="ORF">KIN20_026637</name>
</gene>
<keyword evidence="1" id="KW-0547">Nucleotide-binding</keyword>
<dbReference type="PANTHER" id="PTHR24070">
    <property type="entry name" value="RAS, DI-RAS, AND RHEB FAMILY MEMBERS OF SMALL GTPASE SUPERFAMILY"/>
    <property type="match status" value="1"/>
</dbReference>
<keyword evidence="5" id="KW-1185">Reference proteome</keyword>
<dbReference type="PRINTS" id="PR00449">
    <property type="entry name" value="RASTRNSFRMNG"/>
</dbReference>
<dbReference type="GO" id="GO:0016020">
    <property type="term" value="C:membrane"/>
    <property type="evidence" value="ECO:0007669"/>
    <property type="project" value="InterPro"/>
</dbReference>
<dbReference type="GO" id="GO:0003924">
    <property type="term" value="F:GTPase activity"/>
    <property type="evidence" value="ECO:0007669"/>
    <property type="project" value="InterPro"/>
</dbReference>
<dbReference type="InterPro" id="IPR001806">
    <property type="entry name" value="Small_GTPase"/>
</dbReference>
<protein>
    <submittedName>
        <fullName evidence="4">Ras- protein Rap-1b</fullName>
    </submittedName>
</protein>